<proteinExistence type="predicted"/>
<feature type="domain" description="Potassium channel" evidence="2">
    <location>
        <begin position="63"/>
        <end position="131"/>
    </location>
</feature>
<evidence type="ECO:0000256" key="1">
    <source>
        <dbReference type="SAM" id="Phobius"/>
    </source>
</evidence>
<feature type="transmembrane region" description="Helical" evidence="1">
    <location>
        <begin position="6"/>
        <end position="26"/>
    </location>
</feature>
<dbReference type="Gene3D" id="1.10.287.70">
    <property type="match status" value="1"/>
</dbReference>
<keyword evidence="1" id="KW-1133">Transmembrane helix</keyword>
<dbReference type="SUPFAM" id="SSF81324">
    <property type="entry name" value="Voltage-gated potassium channels"/>
    <property type="match status" value="1"/>
</dbReference>
<protein>
    <submittedName>
        <fullName evidence="3">Ion channel</fullName>
    </submittedName>
</protein>
<dbReference type="RefSeq" id="WP_145115170.1">
    <property type="nucleotide sequence ID" value="NZ_CP036349.1"/>
</dbReference>
<dbReference type="Proteomes" id="UP000316426">
    <property type="component" value="Chromosome"/>
</dbReference>
<keyword evidence="1" id="KW-0812">Transmembrane</keyword>
<dbReference type="Pfam" id="PF07885">
    <property type="entry name" value="Ion_trans_2"/>
    <property type="match status" value="1"/>
</dbReference>
<keyword evidence="1" id="KW-0472">Membrane</keyword>
<sequence>MLLFVIALLLTTITVLIHSVGMYVSLTFCQRFWKARSRHRWIRTEVLMVSLVGGLLVTHLLEMGVWATLYWSWGMLPDFETAAYYSSTSYTTVGYGDVVLPTKWRMLGPVEASVGVLMLGWSTAIIVAIVQKVSREGPKD</sequence>
<dbReference type="KEGG" id="bmei:Spa11_38470"/>
<dbReference type="EMBL" id="CP036349">
    <property type="protein sequence ID" value="QDV75627.1"/>
    <property type="molecule type" value="Genomic_DNA"/>
</dbReference>
<keyword evidence="4" id="KW-1185">Reference proteome</keyword>
<dbReference type="InterPro" id="IPR013099">
    <property type="entry name" value="K_chnl_dom"/>
</dbReference>
<evidence type="ECO:0000313" key="3">
    <source>
        <dbReference type="EMBL" id="QDV75627.1"/>
    </source>
</evidence>
<feature type="transmembrane region" description="Helical" evidence="1">
    <location>
        <begin position="112"/>
        <end position="130"/>
    </location>
</feature>
<name>A0A518KCW4_9BACT</name>
<gene>
    <name evidence="3" type="ORF">Spa11_38470</name>
</gene>
<evidence type="ECO:0000313" key="4">
    <source>
        <dbReference type="Proteomes" id="UP000316426"/>
    </source>
</evidence>
<organism evidence="3 4">
    <name type="scientific">Botrimarina mediterranea</name>
    <dbReference type="NCBI Taxonomy" id="2528022"/>
    <lineage>
        <taxon>Bacteria</taxon>
        <taxon>Pseudomonadati</taxon>
        <taxon>Planctomycetota</taxon>
        <taxon>Planctomycetia</taxon>
        <taxon>Pirellulales</taxon>
        <taxon>Lacipirellulaceae</taxon>
        <taxon>Botrimarina</taxon>
    </lineage>
</organism>
<reference evidence="3 4" key="1">
    <citation type="submission" date="2019-02" db="EMBL/GenBank/DDBJ databases">
        <title>Deep-cultivation of Planctomycetes and their phenomic and genomic characterization uncovers novel biology.</title>
        <authorList>
            <person name="Wiegand S."/>
            <person name="Jogler M."/>
            <person name="Boedeker C."/>
            <person name="Pinto D."/>
            <person name="Vollmers J."/>
            <person name="Rivas-Marin E."/>
            <person name="Kohn T."/>
            <person name="Peeters S.H."/>
            <person name="Heuer A."/>
            <person name="Rast P."/>
            <person name="Oberbeckmann S."/>
            <person name="Bunk B."/>
            <person name="Jeske O."/>
            <person name="Meyerdierks A."/>
            <person name="Storesund J.E."/>
            <person name="Kallscheuer N."/>
            <person name="Luecker S."/>
            <person name="Lage O.M."/>
            <person name="Pohl T."/>
            <person name="Merkel B.J."/>
            <person name="Hornburger P."/>
            <person name="Mueller R.-W."/>
            <person name="Bruemmer F."/>
            <person name="Labrenz M."/>
            <person name="Spormann A.M."/>
            <person name="Op den Camp H."/>
            <person name="Overmann J."/>
            <person name="Amann R."/>
            <person name="Jetten M.S.M."/>
            <person name="Mascher T."/>
            <person name="Medema M.H."/>
            <person name="Devos D.P."/>
            <person name="Kaster A.-K."/>
            <person name="Ovreas L."/>
            <person name="Rohde M."/>
            <person name="Galperin M.Y."/>
            <person name="Jogler C."/>
        </authorList>
    </citation>
    <scope>NUCLEOTIDE SEQUENCE [LARGE SCALE GENOMIC DNA]</scope>
    <source>
        <strain evidence="3 4">Spa11</strain>
    </source>
</reference>
<dbReference type="AlphaFoldDB" id="A0A518KCW4"/>
<evidence type="ECO:0000259" key="2">
    <source>
        <dbReference type="Pfam" id="PF07885"/>
    </source>
</evidence>
<accession>A0A518KCW4</accession>
<feature type="transmembrane region" description="Helical" evidence="1">
    <location>
        <begin position="46"/>
        <end position="71"/>
    </location>
</feature>